<feature type="domain" description="Sugar 3,4-ketoisomerase QdtA cupin" evidence="1">
    <location>
        <begin position="75"/>
        <end position="160"/>
    </location>
</feature>
<dbReference type="Gene3D" id="2.60.120.10">
    <property type="entry name" value="Jelly Rolls"/>
    <property type="match status" value="1"/>
</dbReference>
<dbReference type="InterPro" id="IPR011051">
    <property type="entry name" value="RmlC_Cupin_sf"/>
</dbReference>
<dbReference type="Pfam" id="PF05523">
    <property type="entry name" value="FdtA"/>
    <property type="match status" value="1"/>
</dbReference>
<evidence type="ECO:0000259" key="1">
    <source>
        <dbReference type="Pfam" id="PF05523"/>
    </source>
</evidence>
<dbReference type="EMBL" id="LCPO01000035">
    <property type="protein sequence ID" value="KKU98046.1"/>
    <property type="molecule type" value="Genomic_DNA"/>
</dbReference>
<dbReference type="SUPFAM" id="SSF51182">
    <property type="entry name" value="RmlC-like cupins"/>
    <property type="match status" value="1"/>
</dbReference>
<dbReference type="AlphaFoldDB" id="A0A0G1UVG1"/>
<gene>
    <name evidence="2" type="ORF">UY32_C0035G0003</name>
</gene>
<dbReference type="InterPro" id="IPR008894">
    <property type="entry name" value="QdtA_cupin_dom"/>
</dbReference>
<accession>A0A0G1UVG1</accession>
<dbReference type="Proteomes" id="UP000034600">
    <property type="component" value="Unassembled WGS sequence"/>
</dbReference>
<comment type="caution">
    <text evidence="2">The sequence shown here is derived from an EMBL/GenBank/DDBJ whole genome shotgun (WGS) entry which is preliminary data.</text>
</comment>
<protein>
    <recommendedName>
        <fullName evidence="1">Sugar 3,4-ketoisomerase QdtA cupin domain-containing protein</fullName>
    </recommendedName>
</protein>
<evidence type="ECO:0000313" key="3">
    <source>
        <dbReference type="Proteomes" id="UP000034600"/>
    </source>
</evidence>
<dbReference type="InterPro" id="IPR014710">
    <property type="entry name" value="RmlC-like_jellyroll"/>
</dbReference>
<proteinExistence type="predicted"/>
<organism evidence="2 3">
    <name type="scientific">Candidatus Jorgensenbacteria bacterium GW2011_GWC1_48_8</name>
    <dbReference type="NCBI Taxonomy" id="1618666"/>
    <lineage>
        <taxon>Bacteria</taxon>
        <taxon>Candidatus Joergenseniibacteriota</taxon>
    </lineage>
</organism>
<sequence>MTAVAVPVRAPTVHDITEFETAGPWPSKSGGELCVLTHLSGDSVMGIPLMPTASSFFHYDSDELDRSSRQLPGLRKYTVRGIPTGRVGGTEFHRVRQEMVFGLEGRVRWQCEDLFGEKREWVITPDNGIWMPPFILHTYHALEPGSGLLVIANTRFDIADPKMRDSYPREEFQALQAEYQENHR</sequence>
<name>A0A0G1UVG1_9BACT</name>
<evidence type="ECO:0000313" key="2">
    <source>
        <dbReference type="EMBL" id="KKU98046.1"/>
    </source>
</evidence>
<reference evidence="2 3" key="1">
    <citation type="journal article" date="2015" name="Nature">
        <title>rRNA introns, odd ribosomes, and small enigmatic genomes across a large radiation of phyla.</title>
        <authorList>
            <person name="Brown C.T."/>
            <person name="Hug L.A."/>
            <person name="Thomas B.C."/>
            <person name="Sharon I."/>
            <person name="Castelle C.J."/>
            <person name="Singh A."/>
            <person name="Wilkins M.J."/>
            <person name="Williams K.H."/>
            <person name="Banfield J.F."/>
        </authorList>
    </citation>
    <scope>NUCLEOTIDE SEQUENCE [LARGE SCALE GENOMIC DNA]</scope>
</reference>